<dbReference type="Pfam" id="PF06013">
    <property type="entry name" value="WXG100"/>
    <property type="match status" value="1"/>
</dbReference>
<dbReference type="InterPro" id="IPR036689">
    <property type="entry name" value="ESAT-6-like_sf"/>
</dbReference>
<organism evidence="1 2">
    <name type="scientific">Gordonia alkanivorans NBRC 16433</name>
    <dbReference type="NCBI Taxonomy" id="1027371"/>
    <lineage>
        <taxon>Bacteria</taxon>
        <taxon>Bacillati</taxon>
        <taxon>Actinomycetota</taxon>
        <taxon>Actinomycetes</taxon>
        <taxon>Mycobacteriales</taxon>
        <taxon>Gordoniaceae</taxon>
        <taxon>Gordonia</taxon>
    </lineage>
</organism>
<comment type="caution">
    <text evidence="1">The sequence shown here is derived from an EMBL/GenBank/DDBJ whole genome shotgun (WGS) entry which is preliminary data.</text>
</comment>
<sequence length="106" mass="11334">MELAADLTTLRAVSQDVAALHGDISEEWSTITKRAEDLFGVSWSGTAANSYEEPWAHCCEGVDHVLNGLATMGQLLLSAAQTYGESDTSGAKVIESSSTYMPLRLP</sequence>
<evidence type="ECO:0000313" key="1">
    <source>
        <dbReference type="EMBL" id="GAA12949.1"/>
    </source>
</evidence>
<accession>F9VWG0</accession>
<proteinExistence type="predicted"/>
<dbReference type="AlphaFoldDB" id="F9VWG0"/>
<gene>
    <name evidence="1" type="ORF">GOALK_061_00050</name>
</gene>
<dbReference type="Gene3D" id="1.10.287.1060">
    <property type="entry name" value="ESAT-6-like"/>
    <property type="match status" value="1"/>
</dbReference>
<dbReference type="InterPro" id="IPR010310">
    <property type="entry name" value="T7SS_ESAT-6-like"/>
</dbReference>
<reference evidence="1 2" key="1">
    <citation type="submission" date="2011-05" db="EMBL/GenBank/DDBJ databases">
        <title>Whole genome shotgun sequence of Gordonia alkanivorans NBRC 16433.</title>
        <authorList>
            <person name="Hosoyama A."/>
            <person name="Nakamura S."/>
            <person name="Takarada H."/>
            <person name="Tsuchikane K."/>
            <person name="Yamazaki S."/>
            <person name="Fujita N."/>
        </authorList>
    </citation>
    <scope>NUCLEOTIDE SEQUENCE [LARGE SCALE GENOMIC DNA]</scope>
    <source>
        <strain evidence="1 2">NBRC 16433</strain>
    </source>
</reference>
<name>F9VWG0_9ACTN</name>
<evidence type="ECO:0000313" key="2">
    <source>
        <dbReference type="Proteomes" id="UP000003558"/>
    </source>
</evidence>
<dbReference type="SUPFAM" id="SSF140453">
    <property type="entry name" value="EsxAB dimer-like"/>
    <property type="match status" value="1"/>
</dbReference>
<evidence type="ECO:0008006" key="3">
    <source>
        <dbReference type="Google" id="ProtNLM"/>
    </source>
</evidence>
<dbReference type="EMBL" id="BACI01000061">
    <property type="protein sequence ID" value="GAA12949.1"/>
    <property type="molecule type" value="Genomic_DNA"/>
</dbReference>
<dbReference type="Proteomes" id="UP000003558">
    <property type="component" value="Unassembled WGS sequence"/>
</dbReference>
<dbReference type="STRING" id="1027371.GOALK_061_00050"/>
<dbReference type="RefSeq" id="WP_006359072.1">
    <property type="nucleotide sequence ID" value="NZ_BACI01000061.1"/>
</dbReference>
<protein>
    <recommendedName>
        <fullName evidence="3">ESAT-6-like protein</fullName>
    </recommendedName>
</protein>